<dbReference type="OrthoDB" id="5919369at2759"/>
<dbReference type="AlphaFoldDB" id="A0A0V1BMW2"/>
<evidence type="ECO:0000313" key="2">
    <source>
        <dbReference type="Proteomes" id="UP000054776"/>
    </source>
</evidence>
<protein>
    <submittedName>
        <fullName evidence="1">Uncharacterized protein</fullName>
    </submittedName>
</protein>
<organism evidence="1 2">
    <name type="scientific">Trichinella spiralis</name>
    <name type="common">Trichina worm</name>
    <dbReference type="NCBI Taxonomy" id="6334"/>
    <lineage>
        <taxon>Eukaryota</taxon>
        <taxon>Metazoa</taxon>
        <taxon>Ecdysozoa</taxon>
        <taxon>Nematoda</taxon>
        <taxon>Enoplea</taxon>
        <taxon>Dorylaimia</taxon>
        <taxon>Trichinellida</taxon>
        <taxon>Trichinellidae</taxon>
        <taxon>Trichinella</taxon>
    </lineage>
</organism>
<evidence type="ECO:0000313" key="1">
    <source>
        <dbReference type="EMBL" id="KRY38457.1"/>
    </source>
</evidence>
<comment type="caution">
    <text evidence="1">The sequence shown here is derived from an EMBL/GenBank/DDBJ whole genome shotgun (WGS) entry which is preliminary data.</text>
</comment>
<accession>A0A0V1BMW2</accession>
<proteinExistence type="predicted"/>
<reference evidence="1 2" key="1">
    <citation type="submission" date="2015-01" db="EMBL/GenBank/DDBJ databases">
        <title>Evolution of Trichinella species and genotypes.</title>
        <authorList>
            <person name="Korhonen P.K."/>
            <person name="Edoardo P."/>
            <person name="Giuseppe L.R."/>
            <person name="Gasser R.B."/>
        </authorList>
    </citation>
    <scope>NUCLEOTIDE SEQUENCE [LARGE SCALE GENOMIC DNA]</scope>
    <source>
        <strain evidence="1">ISS3</strain>
    </source>
</reference>
<name>A0A0V1BMW2_TRISP</name>
<dbReference type="Proteomes" id="UP000054776">
    <property type="component" value="Unassembled WGS sequence"/>
</dbReference>
<keyword evidence="2" id="KW-1185">Reference proteome</keyword>
<dbReference type="InParanoid" id="A0A0V1BMW2"/>
<dbReference type="EMBL" id="JYDH01000025">
    <property type="protein sequence ID" value="KRY38457.1"/>
    <property type="molecule type" value="Genomic_DNA"/>
</dbReference>
<gene>
    <name evidence="1" type="ORF">T01_14970</name>
</gene>
<sequence>MISSKVSNKSGDENFKLWKALTNQIDQNEIFSRPALLGTAVLLASDDVPQLRDFQFAQQMDCMLPCVWKIDPAFGLRSISETGMNEQLKRFQKLANASEKREVDIIRPECIYCCYLEEGLLPGAWNFRLSLRF</sequence>